<evidence type="ECO:0000313" key="2">
    <source>
        <dbReference type="EMBL" id="ELP62928.1"/>
    </source>
</evidence>
<reference evidence="2 3" key="1">
    <citation type="journal article" date="2011" name="Plasmid">
        <title>Streptomyces turgidiscabies Car8 contains a modular pathogenicity island that shares virulence genes with other actinobacterial plant pathogens.</title>
        <authorList>
            <person name="Huguet-Tapia J.C."/>
            <person name="Badger J.H."/>
            <person name="Loria R."/>
            <person name="Pettis G.S."/>
        </authorList>
    </citation>
    <scope>NUCLEOTIDE SEQUENCE [LARGE SCALE GENOMIC DNA]</scope>
    <source>
        <strain evidence="2 3">Car8</strain>
    </source>
</reference>
<evidence type="ECO:0000256" key="1">
    <source>
        <dbReference type="SAM" id="MobiDB-lite"/>
    </source>
</evidence>
<dbReference type="PATRIC" id="fig|698760.3.peg.8145"/>
<protein>
    <submittedName>
        <fullName evidence="2">Uncharacterized protein</fullName>
    </submittedName>
</protein>
<sequence length="190" mass="21824">MIRIITRSTRRYYEGKVEEAGKVPGLEFQLKEAQEDVATWKAQSGDYEQQRDEERERTTQVTDELHELRARLDGQQNEFTRQLREASEPVAALLTDLIHRAEHPVEGADFRKELALRVVERWREGLTPEDHDSPMGLILRIITDTRKPGEIVAEAPAQAALLQADHDDPTSDTHEARLYALLTKTEEDNK</sequence>
<dbReference type="GeneID" id="97407605"/>
<dbReference type="RefSeq" id="WP_006382125.1">
    <property type="nucleotide sequence ID" value="NZ_AEJB01000564.1"/>
</dbReference>
<accession>L7EU41</accession>
<dbReference type="Proteomes" id="UP000010931">
    <property type="component" value="Unassembled WGS sequence"/>
</dbReference>
<dbReference type="AlphaFoldDB" id="L7EU41"/>
<organism evidence="2 3">
    <name type="scientific">Streptomyces turgidiscabies (strain Car8)</name>
    <dbReference type="NCBI Taxonomy" id="698760"/>
    <lineage>
        <taxon>Bacteria</taxon>
        <taxon>Bacillati</taxon>
        <taxon>Actinomycetota</taxon>
        <taxon>Actinomycetes</taxon>
        <taxon>Kitasatosporales</taxon>
        <taxon>Streptomycetaceae</taxon>
        <taxon>Streptomyces</taxon>
    </lineage>
</organism>
<comment type="caution">
    <text evidence="2">The sequence shown here is derived from an EMBL/GenBank/DDBJ whole genome shotgun (WGS) entry which is preliminary data.</text>
</comment>
<gene>
    <name evidence="2" type="ORF">STRTUCAR8_00043</name>
</gene>
<dbReference type="STRING" id="85558.T45_09024"/>
<feature type="region of interest" description="Disordered" evidence="1">
    <location>
        <begin position="39"/>
        <end position="60"/>
    </location>
</feature>
<proteinExistence type="predicted"/>
<evidence type="ECO:0000313" key="3">
    <source>
        <dbReference type="Proteomes" id="UP000010931"/>
    </source>
</evidence>
<feature type="compositionally biased region" description="Basic and acidic residues" evidence="1">
    <location>
        <begin position="48"/>
        <end position="60"/>
    </location>
</feature>
<name>L7EU41_STRT8</name>
<dbReference type="EMBL" id="AEJB01000564">
    <property type="protein sequence ID" value="ELP62928.1"/>
    <property type="molecule type" value="Genomic_DNA"/>
</dbReference>
<keyword evidence="3" id="KW-1185">Reference proteome</keyword>